<feature type="region of interest" description="Disordered" evidence="1">
    <location>
        <begin position="495"/>
        <end position="541"/>
    </location>
</feature>
<evidence type="ECO:0000313" key="4">
    <source>
        <dbReference type="Proteomes" id="UP000265618"/>
    </source>
</evidence>
<comment type="caution">
    <text evidence="3">The sequence shown here is derived from an EMBL/GenBank/DDBJ whole genome shotgun (WGS) entry which is preliminary data.</text>
</comment>
<feature type="compositionally biased region" description="Basic and acidic residues" evidence="1">
    <location>
        <begin position="394"/>
        <end position="404"/>
    </location>
</feature>
<feature type="compositionally biased region" description="Basic and acidic residues" evidence="1">
    <location>
        <begin position="648"/>
        <end position="674"/>
    </location>
</feature>
<feature type="region of interest" description="Disordered" evidence="1">
    <location>
        <begin position="114"/>
        <end position="149"/>
    </location>
</feature>
<feature type="region of interest" description="Disordered" evidence="1">
    <location>
        <begin position="645"/>
        <end position="695"/>
    </location>
</feature>
<accession>A0A9K3GIP6</accession>
<feature type="compositionally biased region" description="Basic and acidic residues" evidence="1">
    <location>
        <begin position="495"/>
        <end position="518"/>
    </location>
</feature>
<feature type="compositionally biased region" description="Basic and acidic residues" evidence="1">
    <location>
        <begin position="125"/>
        <end position="149"/>
    </location>
</feature>
<feature type="region of interest" description="Disordered" evidence="1">
    <location>
        <begin position="344"/>
        <end position="404"/>
    </location>
</feature>
<gene>
    <name evidence="3" type="ORF">KIPB_005690</name>
</gene>
<keyword evidence="2" id="KW-0732">Signal</keyword>
<feature type="compositionally biased region" description="Low complexity" evidence="1">
    <location>
        <begin position="349"/>
        <end position="361"/>
    </location>
</feature>
<organism evidence="3 4">
    <name type="scientific">Kipferlia bialata</name>
    <dbReference type="NCBI Taxonomy" id="797122"/>
    <lineage>
        <taxon>Eukaryota</taxon>
        <taxon>Metamonada</taxon>
        <taxon>Carpediemonas-like organisms</taxon>
        <taxon>Kipferlia</taxon>
    </lineage>
</organism>
<name>A0A9K3GIP6_9EUKA</name>
<keyword evidence="4" id="KW-1185">Reference proteome</keyword>
<dbReference type="Proteomes" id="UP000265618">
    <property type="component" value="Unassembled WGS sequence"/>
</dbReference>
<reference evidence="3 4" key="1">
    <citation type="journal article" date="2018" name="PLoS ONE">
        <title>The draft genome of Kipferlia bialata reveals reductive genome evolution in fornicate parasites.</title>
        <authorList>
            <person name="Tanifuji G."/>
            <person name="Takabayashi S."/>
            <person name="Kume K."/>
            <person name="Takagi M."/>
            <person name="Nakayama T."/>
            <person name="Kamikawa R."/>
            <person name="Inagaki Y."/>
            <person name="Hashimoto T."/>
        </authorList>
    </citation>
    <scope>NUCLEOTIDE SEQUENCE [LARGE SCALE GENOMIC DNA]</scope>
    <source>
        <strain evidence="3">NY0173</strain>
    </source>
</reference>
<sequence length="725" mass="81276">MRLCLCLCLSVLVTCVLGKETTLFTNSYGLQYDVGSMDALSGYHIDSSSVPYVPDDPDTPTAMDVSDPTPDMHFYVSVEGGLHLDGELADAPSYCEGSGVCMRDQVNKSMFSQRLSNQTDVPIQLDRERERERRREREREQLAETERKAALATQMRDSFSLSLGSPGVGEGPYEERVGGIGGVSERERLDTRRDPADDLVLQSFRAENTALREQLSRSLRQLRDTEVKLGRAGREASQRVAASMSEQLASYEQDIADLRAKCSRLSVQSDEARAETQRERQRHQEGLTGLDQLMETLNRQGEERRREHDGVELLIVAVDQLRESVLPGFSTRLASAVPLVDLQGSIPTQDQPSNQSSSDQSLLAGMSPPNTTETIRGAERERERATVTPTVTQEEEREREREESPLIRLSASLGRLKLTLGAKIQTQGMVREHFLSQIEERDAALISTRSELSQLSTLLDDTKAQAQRDREEVMESVKAYESLFQAKLRQKQEEAEEMRRELEEAKETEAEALERASEAESSLSTLQQRDREREEELDASKAAQATLAAQAQEARQRLAAKEEEIQGLQSMAKRDMAKVSVDDDGSLHAFEILRKRVLVLEREKLEAEREMNTLRGRLTLASAPAKSSSRTLRLGSTSRDLSLSLSPWERDTDRKGVERESTNPDMDVERERDPLPMSRSRYSTPLHGGEGERERVCSTEDAVRMVANGALDEDFLVAQVLEGNI</sequence>
<protein>
    <submittedName>
        <fullName evidence="3">Uncharacterized protein</fullName>
    </submittedName>
</protein>
<feature type="compositionally biased region" description="Basic and acidic residues" evidence="1">
    <location>
        <begin position="270"/>
        <end position="285"/>
    </location>
</feature>
<feature type="signal peptide" evidence="2">
    <location>
        <begin position="1"/>
        <end position="18"/>
    </location>
</feature>
<evidence type="ECO:0000256" key="1">
    <source>
        <dbReference type="SAM" id="MobiDB-lite"/>
    </source>
</evidence>
<dbReference type="AlphaFoldDB" id="A0A9K3GIP6"/>
<feature type="chain" id="PRO_5039910305" evidence="2">
    <location>
        <begin position="19"/>
        <end position="725"/>
    </location>
</feature>
<evidence type="ECO:0000256" key="2">
    <source>
        <dbReference type="SAM" id="SignalP"/>
    </source>
</evidence>
<feature type="compositionally biased region" description="Basic and acidic residues" evidence="1">
    <location>
        <begin position="376"/>
        <end position="385"/>
    </location>
</feature>
<feature type="region of interest" description="Disordered" evidence="1">
    <location>
        <begin position="269"/>
        <end position="289"/>
    </location>
</feature>
<proteinExistence type="predicted"/>
<dbReference type="EMBL" id="BDIP01001361">
    <property type="protein sequence ID" value="GIQ84237.1"/>
    <property type="molecule type" value="Genomic_DNA"/>
</dbReference>
<evidence type="ECO:0000313" key="3">
    <source>
        <dbReference type="EMBL" id="GIQ84237.1"/>
    </source>
</evidence>